<dbReference type="EMBL" id="CVRI01000035">
    <property type="protein sequence ID" value="CRK92876.1"/>
    <property type="molecule type" value="Genomic_DNA"/>
</dbReference>
<dbReference type="AlphaFoldDB" id="A0A1J1HZY2"/>
<evidence type="ECO:0000313" key="2">
    <source>
        <dbReference type="Proteomes" id="UP000183832"/>
    </source>
</evidence>
<accession>A0A1J1HZY2</accession>
<sequence>MLNTKIHYKVLNYYFARKSQRIFHLTNDESNATNWCIEMTQMCSNKLKVTKNNIKLTNFPNCNLFGEVNLLTE</sequence>
<keyword evidence="2" id="KW-1185">Reference proteome</keyword>
<evidence type="ECO:0000313" key="1">
    <source>
        <dbReference type="EMBL" id="CRK92876.1"/>
    </source>
</evidence>
<dbReference type="Proteomes" id="UP000183832">
    <property type="component" value="Unassembled WGS sequence"/>
</dbReference>
<organism evidence="1 2">
    <name type="scientific">Clunio marinus</name>
    <dbReference type="NCBI Taxonomy" id="568069"/>
    <lineage>
        <taxon>Eukaryota</taxon>
        <taxon>Metazoa</taxon>
        <taxon>Ecdysozoa</taxon>
        <taxon>Arthropoda</taxon>
        <taxon>Hexapoda</taxon>
        <taxon>Insecta</taxon>
        <taxon>Pterygota</taxon>
        <taxon>Neoptera</taxon>
        <taxon>Endopterygota</taxon>
        <taxon>Diptera</taxon>
        <taxon>Nematocera</taxon>
        <taxon>Chironomoidea</taxon>
        <taxon>Chironomidae</taxon>
        <taxon>Clunio</taxon>
    </lineage>
</organism>
<proteinExistence type="predicted"/>
<reference evidence="1 2" key="1">
    <citation type="submission" date="2015-04" db="EMBL/GenBank/DDBJ databases">
        <authorList>
            <person name="Syromyatnikov M.Y."/>
            <person name="Popov V.N."/>
        </authorList>
    </citation>
    <scope>NUCLEOTIDE SEQUENCE [LARGE SCALE GENOMIC DNA]</scope>
</reference>
<gene>
    <name evidence="1" type="ORF">CLUMA_CG006385</name>
</gene>
<name>A0A1J1HZY2_9DIPT</name>
<protein>
    <submittedName>
        <fullName evidence="1">CLUMA_CG006385, isoform A</fullName>
    </submittedName>
</protein>